<sequence>MMLSEGAGTGNGYKYDTSGNGINQVTENAYSLDKVNSVNDLYQELFVA</sequence>
<protein>
    <submittedName>
        <fullName evidence="1">Uncharacterized protein</fullName>
    </submittedName>
</protein>
<proteinExistence type="predicted"/>
<name>A0A8S5QJS6_9CAUD</name>
<reference evidence="1" key="1">
    <citation type="journal article" date="2021" name="Proc. Natl. Acad. Sci. U.S.A.">
        <title>A Catalog of Tens of Thousands of Viruses from Human Metagenomes Reveals Hidden Associations with Chronic Diseases.</title>
        <authorList>
            <person name="Tisza M.J."/>
            <person name="Buck C.B."/>
        </authorList>
    </citation>
    <scope>NUCLEOTIDE SEQUENCE</scope>
    <source>
        <strain evidence="1">CtiOl67</strain>
    </source>
</reference>
<dbReference type="EMBL" id="BK015666">
    <property type="protein sequence ID" value="DAE19041.1"/>
    <property type="molecule type" value="Genomic_DNA"/>
</dbReference>
<evidence type="ECO:0000313" key="1">
    <source>
        <dbReference type="EMBL" id="DAE19041.1"/>
    </source>
</evidence>
<accession>A0A8S5QJS6</accession>
<organism evidence="1">
    <name type="scientific">Siphoviridae sp. ctiOl67</name>
    <dbReference type="NCBI Taxonomy" id="2825622"/>
    <lineage>
        <taxon>Viruses</taxon>
        <taxon>Duplodnaviria</taxon>
        <taxon>Heunggongvirae</taxon>
        <taxon>Uroviricota</taxon>
        <taxon>Caudoviricetes</taxon>
    </lineage>
</organism>